<accession>A0A5B7HVG0</accession>
<reference evidence="1 2" key="1">
    <citation type="submission" date="2019-05" db="EMBL/GenBank/DDBJ databases">
        <title>Another draft genome of Portunus trituberculatus and its Hox gene families provides insights of decapod evolution.</title>
        <authorList>
            <person name="Jeong J.-H."/>
            <person name="Song I."/>
            <person name="Kim S."/>
            <person name="Choi T."/>
            <person name="Kim D."/>
            <person name="Ryu S."/>
            <person name="Kim W."/>
        </authorList>
    </citation>
    <scope>NUCLEOTIDE SEQUENCE [LARGE SCALE GENOMIC DNA]</scope>
    <source>
        <tissue evidence="1">Muscle</tissue>
    </source>
</reference>
<dbReference type="AlphaFoldDB" id="A0A5B7HVG0"/>
<dbReference type="EMBL" id="VSRR010043485">
    <property type="protein sequence ID" value="MPC76480.1"/>
    <property type="molecule type" value="Genomic_DNA"/>
</dbReference>
<name>A0A5B7HVG0_PORTR</name>
<keyword evidence="2" id="KW-1185">Reference proteome</keyword>
<protein>
    <submittedName>
        <fullName evidence="1">Uncharacterized protein</fullName>
    </submittedName>
</protein>
<proteinExistence type="predicted"/>
<sequence length="95" mass="10239">MHLTAPERRAPKVFVRVSSSEVSVAAHCKLHFTPDNGAEVTAIGLRQLHLLGLSEGNLSRCQEVVMTAGKKRLNNAGKFRSTLTLGTAVVDTNIN</sequence>
<organism evidence="1 2">
    <name type="scientific">Portunus trituberculatus</name>
    <name type="common">Swimming crab</name>
    <name type="synonym">Neptunus trituberculatus</name>
    <dbReference type="NCBI Taxonomy" id="210409"/>
    <lineage>
        <taxon>Eukaryota</taxon>
        <taxon>Metazoa</taxon>
        <taxon>Ecdysozoa</taxon>
        <taxon>Arthropoda</taxon>
        <taxon>Crustacea</taxon>
        <taxon>Multicrustacea</taxon>
        <taxon>Malacostraca</taxon>
        <taxon>Eumalacostraca</taxon>
        <taxon>Eucarida</taxon>
        <taxon>Decapoda</taxon>
        <taxon>Pleocyemata</taxon>
        <taxon>Brachyura</taxon>
        <taxon>Eubrachyura</taxon>
        <taxon>Portunoidea</taxon>
        <taxon>Portunidae</taxon>
        <taxon>Portuninae</taxon>
        <taxon>Portunus</taxon>
    </lineage>
</organism>
<evidence type="ECO:0000313" key="1">
    <source>
        <dbReference type="EMBL" id="MPC76480.1"/>
    </source>
</evidence>
<dbReference type="Proteomes" id="UP000324222">
    <property type="component" value="Unassembled WGS sequence"/>
</dbReference>
<comment type="caution">
    <text evidence="1">The sequence shown here is derived from an EMBL/GenBank/DDBJ whole genome shotgun (WGS) entry which is preliminary data.</text>
</comment>
<gene>
    <name evidence="1" type="ORF">E2C01_070894</name>
</gene>
<evidence type="ECO:0000313" key="2">
    <source>
        <dbReference type="Proteomes" id="UP000324222"/>
    </source>
</evidence>